<name>A0A8J2I917_9PLEO</name>
<sequence>MGAGVILAFLKPSLGDDESLQNDKFALLPTAITANVLGIETATQYTVANTEYEKQHLVICETKDLARVNVKQMLKFLEGENMGGEWDIRAYGEVEIFGLKKSGGTPFLDPSRGEADGVVKYIPGLTVRIEAAKTIMVALMQPSPAGVADLDAWYREEHNQQMSEQPGWLRTCRYSLVSQQSSTSREGGESQELSFLAIHEFGEGEQLGDTVKALEPISEWTMKVMKDAVEIDAAIYRKT</sequence>
<proteinExistence type="predicted"/>
<evidence type="ECO:0000313" key="1">
    <source>
        <dbReference type="EMBL" id="CAG5182439.1"/>
    </source>
</evidence>
<comment type="caution">
    <text evidence="1">The sequence shown here is derived from an EMBL/GenBank/DDBJ whole genome shotgun (WGS) entry which is preliminary data.</text>
</comment>
<gene>
    <name evidence="1" type="ORF">ALTATR162_LOCUS10162</name>
</gene>
<dbReference type="GeneID" id="67010293"/>
<dbReference type="AlphaFoldDB" id="A0A8J2I917"/>
<dbReference type="RefSeq" id="XP_043173733.1">
    <property type="nucleotide sequence ID" value="XM_043317798.1"/>
</dbReference>
<organism evidence="1 2">
    <name type="scientific">Alternaria atra</name>
    <dbReference type="NCBI Taxonomy" id="119953"/>
    <lineage>
        <taxon>Eukaryota</taxon>
        <taxon>Fungi</taxon>
        <taxon>Dikarya</taxon>
        <taxon>Ascomycota</taxon>
        <taxon>Pezizomycotina</taxon>
        <taxon>Dothideomycetes</taxon>
        <taxon>Pleosporomycetidae</taxon>
        <taxon>Pleosporales</taxon>
        <taxon>Pleosporineae</taxon>
        <taxon>Pleosporaceae</taxon>
        <taxon>Alternaria</taxon>
        <taxon>Alternaria sect. Ulocladioides</taxon>
    </lineage>
</organism>
<evidence type="ECO:0000313" key="2">
    <source>
        <dbReference type="Proteomes" id="UP000676310"/>
    </source>
</evidence>
<reference evidence="1" key="1">
    <citation type="submission" date="2021-05" db="EMBL/GenBank/DDBJ databases">
        <authorList>
            <person name="Stam R."/>
        </authorList>
    </citation>
    <scope>NUCLEOTIDE SEQUENCE</scope>
    <source>
        <strain evidence="1">CS162</strain>
    </source>
</reference>
<dbReference type="Proteomes" id="UP000676310">
    <property type="component" value="Unassembled WGS sequence"/>
</dbReference>
<dbReference type="OrthoDB" id="2851338at2759"/>
<protein>
    <submittedName>
        <fullName evidence="1">Uncharacterized protein</fullName>
    </submittedName>
</protein>
<accession>A0A8J2I917</accession>
<dbReference type="EMBL" id="CAJRGZ010000027">
    <property type="protein sequence ID" value="CAG5182439.1"/>
    <property type="molecule type" value="Genomic_DNA"/>
</dbReference>
<keyword evidence="2" id="KW-1185">Reference proteome</keyword>